<evidence type="ECO:0000256" key="6">
    <source>
        <dbReference type="ARBA" id="ARBA00023014"/>
    </source>
</evidence>
<protein>
    <submittedName>
        <fullName evidence="8">Ferredoxin</fullName>
    </submittedName>
</protein>
<dbReference type="KEGG" id="mdu:MDUV_20000"/>
<keyword evidence="3" id="KW-0479">Metal-binding</keyword>
<dbReference type="OrthoDB" id="3215519at2"/>
<dbReference type="GO" id="GO:0046872">
    <property type="term" value="F:metal ion binding"/>
    <property type="evidence" value="ECO:0007669"/>
    <property type="project" value="UniProtKB-KW"/>
</dbReference>
<evidence type="ECO:0000256" key="4">
    <source>
        <dbReference type="ARBA" id="ARBA00022982"/>
    </source>
</evidence>
<sequence length="64" mass="6778">MKVSINPDVCTGHGLCYVDAPDIFVDDDQGYGQVIGDGTVPEGAEESARHAERNCPEGAISIEE</sequence>
<dbReference type="InterPro" id="IPR051269">
    <property type="entry name" value="Fe-S_cluster_ET"/>
</dbReference>
<dbReference type="Proteomes" id="UP000467006">
    <property type="component" value="Chromosome"/>
</dbReference>
<organism evidence="8 9">
    <name type="scientific">Mycolicibacterium duvalii</name>
    <dbReference type="NCBI Taxonomy" id="39688"/>
    <lineage>
        <taxon>Bacteria</taxon>
        <taxon>Bacillati</taxon>
        <taxon>Actinomycetota</taxon>
        <taxon>Actinomycetes</taxon>
        <taxon>Mycobacteriales</taxon>
        <taxon>Mycobacteriaceae</taxon>
        <taxon>Mycolicibacterium</taxon>
    </lineage>
</organism>
<dbReference type="Gene3D" id="3.30.70.20">
    <property type="match status" value="1"/>
</dbReference>
<evidence type="ECO:0000256" key="7">
    <source>
        <dbReference type="ARBA" id="ARBA00023291"/>
    </source>
</evidence>
<keyword evidence="9" id="KW-1185">Reference proteome</keyword>
<dbReference type="EMBL" id="AP022563">
    <property type="protein sequence ID" value="BBX17140.1"/>
    <property type="molecule type" value="Genomic_DNA"/>
</dbReference>
<evidence type="ECO:0000256" key="2">
    <source>
        <dbReference type="ARBA" id="ARBA00022448"/>
    </source>
</evidence>
<reference evidence="8 9" key="1">
    <citation type="journal article" date="2019" name="Emerg. Microbes Infect.">
        <title>Comprehensive subspecies identification of 175 nontuberculous mycobacteria species based on 7547 genomic profiles.</title>
        <authorList>
            <person name="Matsumoto Y."/>
            <person name="Kinjo T."/>
            <person name="Motooka D."/>
            <person name="Nabeya D."/>
            <person name="Jung N."/>
            <person name="Uechi K."/>
            <person name="Horii T."/>
            <person name="Iida T."/>
            <person name="Fujita J."/>
            <person name="Nakamura S."/>
        </authorList>
    </citation>
    <scope>NUCLEOTIDE SEQUENCE [LARGE SCALE GENOMIC DNA]</scope>
    <source>
        <strain evidence="8 9">JCM 6396</strain>
    </source>
</reference>
<keyword evidence="6" id="KW-0411">Iron-sulfur</keyword>
<evidence type="ECO:0000313" key="8">
    <source>
        <dbReference type="EMBL" id="BBX17140.1"/>
    </source>
</evidence>
<dbReference type="PANTHER" id="PTHR36923:SF3">
    <property type="entry name" value="FERREDOXIN"/>
    <property type="match status" value="1"/>
</dbReference>
<keyword evidence="2" id="KW-0813">Transport</keyword>
<name>A0A7I7JZ23_9MYCO</name>
<dbReference type="Pfam" id="PF13459">
    <property type="entry name" value="Fer4_15"/>
    <property type="match status" value="1"/>
</dbReference>
<keyword evidence="5" id="KW-0408">Iron</keyword>
<keyword evidence="4" id="KW-0249">Electron transport</keyword>
<dbReference type="GO" id="GO:0051538">
    <property type="term" value="F:3 iron, 4 sulfur cluster binding"/>
    <property type="evidence" value="ECO:0007669"/>
    <property type="project" value="UniProtKB-KW"/>
</dbReference>
<proteinExistence type="predicted"/>
<gene>
    <name evidence="8" type="ORF">MDUV_20000</name>
</gene>
<evidence type="ECO:0000256" key="5">
    <source>
        <dbReference type="ARBA" id="ARBA00023004"/>
    </source>
</evidence>
<evidence type="ECO:0000313" key="9">
    <source>
        <dbReference type="Proteomes" id="UP000467006"/>
    </source>
</evidence>
<dbReference type="PANTHER" id="PTHR36923">
    <property type="entry name" value="FERREDOXIN"/>
    <property type="match status" value="1"/>
</dbReference>
<dbReference type="SUPFAM" id="SSF54862">
    <property type="entry name" value="4Fe-4S ferredoxins"/>
    <property type="match status" value="1"/>
</dbReference>
<accession>A0A7I7JZ23</accession>
<evidence type="ECO:0000256" key="1">
    <source>
        <dbReference type="ARBA" id="ARBA00001927"/>
    </source>
</evidence>
<dbReference type="AlphaFoldDB" id="A0A7I7JZ23"/>
<comment type="cofactor">
    <cofactor evidence="1">
        <name>[3Fe-4S] cluster</name>
        <dbReference type="ChEBI" id="CHEBI:21137"/>
    </cofactor>
</comment>
<keyword evidence="7" id="KW-0003">3Fe-4S</keyword>
<dbReference type="RefSeq" id="WP_098003041.1">
    <property type="nucleotide sequence ID" value="NZ_AP022563.1"/>
</dbReference>
<evidence type="ECO:0000256" key="3">
    <source>
        <dbReference type="ARBA" id="ARBA00022723"/>
    </source>
</evidence>